<accession>A0AAW9NIC6</accession>
<evidence type="ECO:0000313" key="4">
    <source>
        <dbReference type="EMBL" id="MEC1178399.1"/>
    </source>
</evidence>
<dbReference type="Gene3D" id="1.10.357.10">
    <property type="entry name" value="Tetracycline Repressor, domain 2"/>
    <property type="match status" value="1"/>
</dbReference>
<dbReference type="EMBL" id="JARSFG010000011">
    <property type="protein sequence ID" value="MEC1178399.1"/>
    <property type="molecule type" value="Genomic_DNA"/>
</dbReference>
<dbReference type="InterPro" id="IPR001647">
    <property type="entry name" value="HTH_TetR"/>
</dbReference>
<dbReference type="PANTHER" id="PTHR43479">
    <property type="entry name" value="ACREF/ENVCD OPERON REPRESSOR-RELATED"/>
    <property type="match status" value="1"/>
</dbReference>
<evidence type="ECO:0000256" key="2">
    <source>
        <dbReference type="PROSITE-ProRule" id="PRU00335"/>
    </source>
</evidence>
<feature type="DNA-binding region" description="H-T-H motif" evidence="2">
    <location>
        <begin position="32"/>
        <end position="51"/>
    </location>
</feature>
<feature type="domain" description="HTH tetR-type" evidence="3">
    <location>
        <begin position="9"/>
        <end position="69"/>
    </location>
</feature>
<protein>
    <submittedName>
        <fullName evidence="4">TetR/AcrR family transcriptional regulator</fullName>
    </submittedName>
</protein>
<keyword evidence="5" id="KW-1185">Reference proteome</keyword>
<evidence type="ECO:0000259" key="3">
    <source>
        <dbReference type="PROSITE" id="PS50977"/>
    </source>
</evidence>
<organism evidence="4 5">
    <name type="scientific">Metasolibacillus meyeri</name>
    <dbReference type="NCBI Taxonomy" id="1071052"/>
    <lineage>
        <taxon>Bacteria</taxon>
        <taxon>Bacillati</taxon>
        <taxon>Bacillota</taxon>
        <taxon>Bacilli</taxon>
        <taxon>Bacillales</taxon>
        <taxon>Caryophanaceae</taxon>
        <taxon>Metasolibacillus</taxon>
    </lineage>
</organism>
<dbReference type="InterPro" id="IPR009057">
    <property type="entry name" value="Homeodomain-like_sf"/>
</dbReference>
<dbReference type="GO" id="GO:0003677">
    <property type="term" value="F:DNA binding"/>
    <property type="evidence" value="ECO:0007669"/>
    <property type="project" value="UniProtKB-UniRule"/>
</dbReference>
<reference evidence="4 5" key="1">
    <citation type="submission" date="2023-03" db="EMBL/GenBank/DDBJ databases">
        <title>Bacillus Genome Sequencing.</title>
        <authorList>
            <person name="Dunlap C."/>
        </authorList>
    </citation>
    <scope>NUCLEOTIDE SEQUENCE [LARGE SCALE GENOMIC DNA]</scope>
    <source>
        <strain evidence="4 5">B-59205</strain>
    </source>
</reference>
<comment type="caution">
    <text evidence="4">The sequence shown here is derived from an EMBL/GenBank/DDBJ whole genome shotgun (WGS) entry which is preliminary data.</text>
</comment>
<evidence type="ECO:0000313" key="5">
    <source>
        <dbReference type="Proteomes" id="UP001344888"/>
    </source>
</evidence>
<keyword evidence="1 2" id="KW-0238">DNA-binding</keyword>
<gene>
    <name evidence="4" type="ORF">P9B03_07895</name>
</gene>
<dbReference type="InterPro" id="IPR039532">
    <property type="entry name" value="TetR_C_Firmicutes"/>
</dbReference>
<dbReference type="RefSeq" id="WP_326122921.1">
    <property type="nucleotide sequence ID" value="NZ_JARSFG010000011.1"/>
</dbReference>
<sequence length="196" mass="22596">MATEDRRIVRTRTRLKGAMLSLLKEKNFKDISITEIAKVAGCNRVTFYSHYEDSTKLLADIFQDYLDELAQYYRDSYKGKKSFTLADATPNIPIFEFVYNNQFIFSLMLMGEVIPGSQNIFCETMGNISRKDLSLQDEVWFDIDAVNAYATYAFLGLFIYWIKQGFESSPKEMAERLAFLHTTSLGEVRVVSNGKY</sequence>
<dbReference type="PANTHER" id="PTHR43479:SF7">
    <property type="entry name" value="TETR-FAMILY TRANSCRIPTIONAL REGULATOR"/>
    <property type="match status" value="1"/>
</dbReference>
<name>A0AAW9NIC6_9BACL</name>
<proteinExistence type="predicted"/>
<dbReference type="PROSITE" id="PS50977">
    <property type="entry name" value="HTH_TETR_2"/>
    <property type="match status" value="1"/>
</dbReference>
<evidence type="ECO:0000256" key="1">
    <source>
        <dbReference type="ARBA" id="ARBA00023125"/>
    </source>
</evidence>
<dbReference type="Proteomes" id="UP001344888">
    <property type="component" value="Unassembled WGS sequence"/>
</dbReference>
<dbReference type="InterPro" id="IPR050624">
    <property type="entry name" value="HTH-type_Tx_Regulator"/>
</dbReference>
<dbReference type="AlphaFoldDB" id="A0AAW9NIC6"/>
<dbReference type="Pfam" id="PF14278">
    <property type="entry name" value="TetR_C_8"/>
    <property type="match status" value="1"/>
</dbReference>
<dbReference type="SUPFAM" id="SSF46689">
    <property type="entry name" value="Homeodomain-like"/>
    <property type="match status" value="1"/>
</dbReference>